<dbReference type="Pfam" id="PF01798">
    <property type="entry name" value="Nop"/>
    <property type="match status" value="1"/>
</dbReference>
<dbReference type="EMBL" id="LBBL01000146">
    <property type="protein sequence ID" value="KKF94622.1"/>
    <property type="molecule type" value="Genomic_DNA"/>
</dbReference>
<dbReference type="SUPFAM" id="SSF89124">
    <property type="entry name" value="Nop domain"/>
    <property type="match status" value="1"/>
</dbReference>
<comment type="similarity">
    <text evidence="2">Belongs to the NOP5/NOP56 family.</text>
</comment>
<name>A0A0F8CVB7_CERFI</name>
<dbReference type="InterPro" id="IPR012974">
    <property type="entry name" value="NOP58/56_N"/>
</dbReference>
<dbReference type="GO" id="GO:0000494">
    <property type="term" value="P:box C/D sno(s)RNA 3'-end processing"/>
    <property type="evidence" value="ECO:0007669"/>
    <property type="project" value="EnsemblFungi"/>
</dbReference>
<feature type="compositionally biased region" description="Basic residues" evidence="6">
    <location>
        <begin position="490"/>
        <end position="499"/>
    </location>
</feature>
<evidence type="ECO:0000256" key="1">
    <source>
        <dbReference type="ARBA" id="ARBA00004604"/>
    </source>
</evidence>
<dbReference type="Proteomes" id="UP000034841">
    <property type="component" value="Unassembled WGS sequence"/>
</dbReference>
<protein>
    <recommendedName>
        <fullName evidence="5">Nucleolar protein 56</fullName>
    </recommendedName>
</protein>
<gene>
    <name evidence="8" type="primary">nop56</name>
    <name evidence="8" type="ORF">CFO_g3005</name>
</gene>
<dbReference type="Gene3D" id="1.10.246.90">
    <property type="entry name" value="Nop domain"/>
    <property type="match status" value="1"/>
</dbReference>
<dbReference type="Pfam" id="PF08156">
    <property type="entry name" value="NOP5NT"/>
    <property type="match status" value="1"/>
</dbReference>
<evidence type="ECO:0000256" key="3">
    <source>
        <dbReference type="ARBA" id="ARBA00022517"/>
    </source>
</evidence>
<feature type="compositionally biased region" description="Acidic residues" evidence="6">
    <location>
        <begin position="443"/>
        <end position="455"/>
    </location>
</feature>
<feature type="compositionally biased region" description="Basic residues" evidence="6">
    <location>
        <begin position="461"/>
        <end position="479"/>
    </location>
</feature>
<dbReference type="AlphaFoldDB" id="A0A0F8CVB7"/>
<dbReference type="InterPro" id="IPR045056">
    <property type="entry name" value="Nop56/Nop58"/>
</dbReference>
<dbReference type="GO" id="GO:0030515">
    <property type="term" value="F:snoRNA binding"/>
    <property type="evidence" value="ECO:0007669"/>
    <property type="project" value="InterPro"/>
</dbReference>
<feature type="region of interest" description="Disordered" evidence="6">
    <location>
        <begin position="439"/>
        <end position="499"/>
    </location>
</feature>
<evidence type="ECO:0000256" key="4">
    <source>
        <dbReference type="ARBA" id="ARBA00023242"/>
    </source>
</evidence>
<evidence type="ECO:0000256" key="5">
    <source>
        <dbReference type="ARBA" id="ARBA00040742"/>
    </source>
</evidence>
<dbReference type="PANTHER" id="PTHR10894:SF0">
    <property type="entry name" value="NUCLEOLAR PROTEIN 56"/>
    <property type="match status" value="1"/>
</dbReference>
<dbReference type="InterPro" id="IPR012976">
    <property type="entry name" value="NOSIC"/>
</dbReference>
<reference evidence="8 9" key="1">
    <citation type="submission" date="2015-04" db="EMBL/GenBank/DDBJ databases">
        <title>Genome sequence of Ceratocystis platani, a major pathogen of plane trees.</title>
        <authorList>
            <person name="Belbahri L."/>
        </authorList>
    </citation>
    <scope>NUCLEOTIDE SEQUENCE [LARGE SCALE GENOMIC DNA]</scope>
    <source>
        <strain evidence="8 9">CFO</strain>
    </source>
</reference>
<dbReference type="OrthoDB" id="6780543at2759"/>
<accession>A0A0F8CVB7</accession>
<evidence type="ECO:0000313" key="8">
    <source>
        <dbReference type="EMBL" id="KKF94622.1"/>
    </source>
</evidence>
<dbReference type="InterPro" id="IPR036070">
    <property type="entry name" value="Nop_dom_sf"/>
</dbReference>
<keyword evidence="4" id="KW-0539">Nucleus</keyword>
<evidence type="ECO:0000313" key="9">
    <source>
        <dbReference type="Proteomes" id="UP000034841"/>
    </source>
</evidence>
<dbReference type="PANTHER" id="PTHR10894">
    <property type="entry name" value="NUCLEOLAR PROTEIN 5 NUCLEOLAR PROTEIN NOP5 NOP58"/>
    <property type="match status" value="1"/>
</dbReference>
<evidence type="ECO:0000256" key="2">
    <source>
        <dbReference type="ARBA" id="ARBA00009211"/>
    </source>
</evidence>
<dbReference type="PROSITE" id="PS51358">
    <property type="entry name" value="NOP"/>
    <property type="match status" value="1"/>
</dbReference>
<evidence type="ECO:0000259" key="7">
    <source>
        <dbReference type="PROSITE" id="PS51358"/>
    </source>
</evidence>
<sequence length="499" mass="55586">MTQVDYLLYDSVLGYALFKVVHQVDTVALRNKENQDSFQDLAKFGKMIRLENFSPFHGHVEAYENVQMVTEGGMPDYLKTVLEAALPQTSGKKSKVTVGVTDKVVANAIKGAFSGIECETTETSEAVDQLFRGVREFASKLLSDVREDEAMDASRAMAHAASRSKVKFNATRHDNHVIQASSTVEFQDKSVNQFFMRVREWYGHHFPELLSIVSDNLTYSRLVLEIGDKSTLTQDRLHDIAKYVEDDEAKAQAIIDLAQSSMGPKISQVDMDMVQSFAKAVVEQAEARRYTSNYLDNKMGVVAPNLKTLIGTTVAARLISQAGSLSNLAKYPASTLQIIGAEKALFRALKTKGNTPKYGILYHSSFIGKAGARHKGRISRYLANKCSIASRIDCFSGEPSTKFGDALKSQVEDRLEFYATGKKPSKNADVMDGVIEDIRREEEGDDDVMDIDEAPAVEKKKEKKDKKDKKDKKEKKEKRKSIGGEEGESKKKKSKKSKE</sequence>
<organism evidence="8 9">
    <name type="scientific">Ceratocystis fimbriata f. sp. platani</name>
    <dbReference type="NCBI Taxonomy" id="88771"/>
    <lineage>
        <taxon>Eukaryota</taxon>
        <taxon>Fungi</taxon>
        <taxon>Dikarya</taxon>
        <taxon>Ascomycota</taxon>
        <taxon>Pezizomycotina</taxon>
        <taxon>Sordariomycetes</taxon>
        <taxon>Hypocreomycetidae</taxon>
        <taxon>Microascales</taxon>
        <taxon>Ceratocystidaceae</taxon>
        <taxon>Ceratocystis</taxon>
    </lineage>
</organism>
<evidence type="ECO:0000256" key="6">
    <source>
        <dbReference type="SAM" id="MobiDB-lite"/>
    </source>
</evidence>
<comment type="subcellular location">
    <subcellularLocation>
        <location evidence="1">Nucleus</location>
        <location evidence="1">Nucleolus</location>
    </subcellularLocation>
</comment>
<dbReference type="GO" id="GO:0032040">
    <property type="term" value="C:small-subunit processome"/>
    <property type="evidence" value="ECO:0007669"/>
    <property type="project" value="EnsemblFungi"/>
</dbReference>
<comment type="caution">
    <text evidence="8">The sequence shown here is derived from an EMBL/GenBank/DDBJ whole genome shotgun (WGS) entry which is preliminary data.</text>
</comment>
<dbReference type="SMART" id="SM00931">
    <property type="entry name" value="NOSIC"/>
    <property type="match status" value="1"/>
</dbReference>
<feature type="compositionally biased region" description="Basic and acidic residues" evidence="6">
    <location>
        <begin position="480"/>
        <end position="489"/>
    </location>
</feature>
<dbReference type="Gene3D" id="1.10.287.4070">
    <property type="match status" value="1"/>
</dbReference>
<dbReference type="FunFam" id="1.10.246.90:FF:000001">
    <property type="entry name" value="Nucleolar protein 56"/>
    <property type="match status" value="1"/>
</dbReference>
<keyword evidence="9" id="KW-1185">Reference proteome</keyword>
<feature type="domain" description="Nop" evidence="7">
    <location>
        <begin position="302"/>
        <end position="420"/>
    </location>
</feature>
<keyword evidence="3" id="KW-0690">Ribosome biogenesis</keyword>
<dbReference type="GO" id="GO:0031428">
    <property type="term" value="C:box C/D methylation guide snoRNP complex"/>
    <property type="evidence" value="ECO:0007669"/>
    <property type="project" value="EnsemblFungi"/>
</dbReference>
<dbReference type="InterPro" id="IPR042239">
    <property type="entry name" value="Nop_C"/>
</dbReference>
<proteinExistence type="inferred from homology"/>
<dbReference type="InterPro" id="IPR002687">
    <property type="entry name" value="Nop_dom"/>
</dbReference>
<dbReference type="GO" id="GO:0000452">
    <property type="term" value="P:snoRNA guided rRNA 2'-O-methylation"/>
    <property type="evidence" value="ECO:0007669"/>
    <property type="project" value="EnsemblFungi"/>
</dbReference>